<dbReference type="EMBL" id="CCCS020000049">
    <property type="protein sequence ID" value="CDQ11148.1"/>
    <property type="molecule type" value="Genomic_DNA"/>
</dbReference>
<dbReference type="NCBIfam" id="TIGR02492">
    <property type="entry name" value="flgK_ends"/>
    <property type="match status" value="1"/>
</dbReference>
<keyword evidence="11" id="KW-0969">Cilium</keyword>
<evidence type="ECO:0000256" key="1">
    <source>
        <dbReference type="ARBA" id="ARBA00004365"/>
    </source>
</evidence>
<dbReference type="SUPFAM" id="SSF64518">
    <property type="entry name" value="Phase 1 flagellin"/>
    <property type="match status" value="2"/>
</dbReference>
<feature type="domain" description="Flagellar basal body rod protein N-terminal" evidence="7">
    <location>
        <begin position="7"/>
        <end position="36"/>
    </location>
</feature>
<reference evidence="12 13" key="3">
    <citation type="submission" date="2017-03" db="EMBL/GenBank/DDBJ databases">
        <authorList>
            <person name="Regsiter A."/>
            <person name="William W."/>
        </authorList>
    </citation>
    <scope>NUCLEOTIDE SEQUENCE [LARGE SCALE GENOMIC DNA]</scope>
    <source>
        <strain evidence="12">PRJEB5721</strain>
    </source>
</reference>
<dbReference type="InterPro" id="IPR001444">
    <property type="entry name" value="Flag_bb_rod_N"/>
</dbReference>
<dbReference type="GO" id="GO:0005198">
    <property type="term" value="F:structural molecule activity"/>
    <property type="evidence" value="ECO:0007669"/>
    <property type="project" value="InterPro"/>
</dbReference>
<dbReference type="AlphaFoldDB" id="A0A060UWL5"/>
<dbReference type="InterPro" id="IPR002371">
    <property type="entry name" value="FlgK"/>
</dbReference>
<evidence type="ECO:0000259" key="10">
    <source>
        <dbReference type="Pfam" id="PF22638"/>
    </source>
</evidence>
<name>A0A060UWL5_9PROT</name>
<evidence type="ECO:0000313" key="13">
    <source>
        <dbReference type="Proteomes" id="UP000193925"/>
    </source>
</evidence>
<dbReference type="InterPro" id="IPR049119">
    <property type="entry name" value="FlgK_D2-like"/>
</dbReference>
<dbReference type="InterPro" id="IPR019776">
    <property type="entry name" value="Flagellar_basal_body_rod_CS"/>
</dbReference>
<dbReference type="Pfam" id="PF21158">
    <property type="entry name" value="flgK_1st_1"/>
    <property type="match status" value="1"/>
</dbReference>
<dbReference type="GO" id="GO:0009424">
    <property type="term" value="C:bacterial-type flagellum hook"/>
    <property type="evidence" value="ECO:0007669"/>
    <property type="project" value="InterPro"/>
</dbReference>
<dbReference type="PANTHER" id="PTHR30033">
    <property type="entry name" value="FLAGELLAR HOOK-ASSOCIATED PROTEIN 1"/>
    <property type="match status" value="1"/>
</dbReference>
<protein>
    <recommendedName>
        <fullName evidence="4">Flagellar hook-associated protein 1</fullName>
    </recommendedName>
</protein>
<sequence length="659" mass="66211">MSLTSILQVGLSGVLASENALQTVSNNIANENTPSYVSETAILSENASQPKAYGSLGAGVGTQSIQRNFSSYAENQVLNATSLATAFSGQANTLSTLSSLFPVGFTQSGLPAAIQAFFASVQTLSTNPSSIPNRQSVLSQAGSLSAQYQNATTNISNTQTSLVQQMQQSVSKINGLSTQLASINQEILKTPKGTQVSNSLLDQQSAALTSLAGQVGISTIQQPNGTLIVATKSGATLVDGSQSLQLQVQTGGTYQQAGQAGIVYQPTGQVLTSKITGGQLGGAITAQQQVSTIQMQFGLLAQGIAAVTNTQQAQGVDLHGNIGQPMFAVNGPQVFPARSNLGSAIVSATITDLSTTPPTTFTLEYNGSQWNVTNNSTGSSTAMTASGGQLAFGGMTVGISGTPATGDSYLVNPVGSTAGSFRVVMTNPNQVAAAAPYVASAGSLQNGGLVNTNAGAETLSSGMVLAPSGSAVSGAAVIASGFFGQPLTVTFSGGTQFNVTTSGGAFVASGMWSASGTTALEVRYPSNSLASGSAFVFSWAGGTPASGDAFTLSSGAPGSNANAVSMSQAASLPALSAGSLNQFTANMSNSYGNLLQGVNQGGAVAQTTLTQAKTALSNISGVNLNAEAALVVSYTQAYQAASAVIQTSNTLFQNLLQSI</sequence>
<evidence type="ECO:0000256" key="3">
    <source>
        <dbReference type="ARBA" id="ARBA00009677"/>
    </source>
</evidence>
<keyword evidence="11" id="KW-0282">Flagellum</keyword>
<feature type="domain" description="Flagellar hook-associated protein FlgK helical" evidence="10">
    <location>
        <begin position="106"/>
        <end position="327"/>
    </location>
</feature>
<evidence type="ECO:0000256" key="4">
    <source>
        <dbReference type="ARBA" id="ARBA00016244"/>
    </source>
</evidence>
<evidence type="ECO:0000313" key="11">
    <source>
        <dbReference type="EMBL" id="CDQ11148.1"/>
    </source>
</evidence>
<evidence type="ECO:0000256" key="2">
    <source>
        <dbReference type="ARBA" id="ARBA00004613"/>
    </source>
</evidence>
<feature type="domain" description="Flagellar hook-associated protein 1 D2-like" evidence="9">
    <location>
        <begin position="340"/>
        <end position="413"/>
    </location>
</feature>
<feature type="domain" description="Flagellar basal-body/hook protein C-terminal" evidence="8">
    <location>
        <begin position="619"/>
        <end position="657"/>
    </location>
</feature>
<comment type="similarity">
    <text evidence="3">Belongs to the flagella basal body rod proteins family.</text>
</comment>
<evidence type="ECO:0000259" key="9">
    <source>
        <dbReference type="Pfam" id="PF21158"/>
    </source>
</evidence>
<reference evidence="11" key="1">
    <citation type="submission" date="2014-03" db="EMBL/GenBank/DDBJ databases">
        <authorList>
            <person name="Genoscope - CEA"/>
        </authorList>
    </citation>
    <scope>NUCLEOTIDE SEQUENCE [LARGE SCALE GENOMIC DNA]</scope>
    <source>
        <strain evidence="11">CF27</strain>
    </source>
</reference>
<proteinExistence type="inferred from homology"/>
<dbReference type="EMBL" id="LT841305">
    <property type="protein sequence ID" value="SMH67509.1"/>
    <property type="molecule type" value="Genomic_DNA"/>
</dbReference>
<organism evidence="11">
    <name type="scientific">Acidithiobacillus ferrivorans</name>
    <dbReference type="NCBI Taxonomy" id="160808"/>
    <lineage>
        <taxon>Bacteria</taxon>
        <taxon>Pseudomonadati</taxon>
        <taxon>Pseudomonadota</taxon>
        <taxon>Acidithiobacillia</taxon>
        <taxon>Acidithiobacillales</taxon>
        <taxon>Acidithiobacillaceae</taxon>
        <taxon>Acidithiobacillus</taxon>
    </lineage>
</organism>
<comment type="subcellular location">
    <subcellularLocation>
        <location evidence="1">Bacterial flagellum</location>
    </subcellularLocation>
    <subcellularLocation>
        <location evidence="2">Secreted</location>
    </subcellularLocation>
</comment>
<dbReference type="Proteomes" id="UP000193925">
    <property type="component" value="Chromosome AFERRI"/>
</dbReference>
<dbReference type="InterPro" id="IPR010930">
    <property type="entry name" value="Flg_bb/hook_C_dom"/>
</dbReference>
<dbReference type="GO" id="GO:0044780">
    <property type="term" value="P:bacterial-type flagellum assembly"/>
    <property type="evidence" value="ECO:0007669"/>
    <property type="project" value="InterPro"/>
</dbReference>
<evidence type="ECO:0000256" key="5">
    <source>
        <dbReference type="ARBA" id="ARBA00022525"/>
    </source>
</evidence>
<dbReference type="PROSITE" id="PS00588">
    <property type="entry name" value="FLAGELLA_BB_ROD"/>
    <property type="match status" value="1"/>
</dbReference>
<dbReference type="Pfam" id="PF00460">
    <property type="entry name" value="Flg_bb_rod"/>
    <property type="match status" value="1"/>
</dbReference>
<dbReference type="Pfam" id="PF22638">
    <property type="entry name" value="FlgK_D1"/>
    <property type="match status" value="1"/>
</dbReference>
<reference evidence="11" key="2">
    <citation type="submission" date="2014-07" db="EMBL/GenBank/DDBJ databases">
        <title>Initial genome analysis of the psychrotolerant acidophile Acidithiobacillus ferrivorans CF27: insights into iron and sulfur oxidation pathways and into biofilm formation.</title>
        <authorList>
            <person name="Talla E."/>
            <person name="Hedrich S."/>
            <person name="Mangenot S."/>
            <person name="Ji B."/>
            <person name="Johnson D.B."/>
            <person name="Barbe V."/>
            <person name="Bonnefoy V."/>
        </authorList>
    </citation>
    <scope>NUCLEOTIDE SEQUENCE [LARGE SCALE GENOMIC DNA]</scope>
    <source>
        <strain evidence="11">CF27</strain>
    </source>
</reference>
<keyword evidence="5" id="KW-0964">Secreted</keyword>
<accession>A0A060UWL5</accession>
<evidence type="ECO:0000256" key="6">
    <source>
        <dbReference type="ARBA" id="ARBA00023143"/>
    </source>
</evidence>
<dbReference type="GO" id="GO:0005576">
    <property type="term" value="C:extracellular region"/>
    <property type="evidence" value="ECO:0007669"/>
    <property type="project" value="UniProtKB-SubCell"/>
</dbReference>
<gene>
    <name evidence="12" type="ORF">AFERRI_50710</name>
    <name evidence="11" type="ORF">AFERRI_530043</name>
</gene>
<evidence type="ECO:0000259" key="7">
    <source>
        <dbReference type="Pfam" id="PF00460"/>
    </source>
</evidence>
<keyword evidence="11" id="KW-0966">Cell projection</keyword>
<keyword evidence="6" id="KW-0975">Bacterial flagellum</keyword>
<dbReference type="PRINTS" id="PR01005">
    <property type="entry name" value="FLGHOOKAP1"/>
</dbReference>
<evidence type="ECO:0000259" key="8">
    <source>
        <dbReference type="Pfam" id="PF06429"/>
    </source>
</evidence>
<keyword evidence="13" id="KW-1185">Reference proteome</keyword>
<dbReference type="RefSeq" id="WP_035194051.1">
    <property type="nucleotide sequence ID" value="NZ_CCCS020000049.1"/>
</dbReference>
<dbReference type="Pfam" id="PF06429">
    <property type="entry name" value="Flg_bbr_C"/>
    <property type="match status" value="1"/>
</dbReference>
<dbReference type="InterPro" id="IPR053927">
    <property type="entry name" value="FlgK_helical"/>
</dbReference>
<evidence type="ECO:0000313" key="12">
    <source>
        <dbReference type="EMBL" id="SMH67509.1"/>
    </source>
</evidence>
<dbReference type="PANTHER" id="PTHR30033:SF1">
    <property type="entry name" value="FLAGELLAR HOOK-ASSOCIATED PROTEIN 1"/>
    <property type="match status" value="1"/>
</dbReference>